<dbReference type="PANTHER" id="PTHR25465">
    <property type="entry name" value="B-BOX DOMAIN CONTAINING"/>
    <property type="match status" value="1"/>
</dbReference>
<evidence type="ECO:0000256" key="3">
    <source>
        <dbReference type="ARBA" id="ARBA00022833"/>
    </source>
</evidence>
<accession>A0A8S4B116</accession>
<keyword evidence="3" id="KW-0862">Zinc</keyword>
<comment type="caution">
    <text evidence="7">The sequence shown here is derived from an EMBL/GenBank/DDBJ whole genome shotgun (WGS) entry which is preliminary data.</text>
</comment>
<dbReference type="InterPro" id="IPR006574">
    <property type="entry name" value="PRY"/>
</dbReference>
<feature type="region of interest" description="Disordered" evidence="5">
    <location>
        <begin position="1"/>
        <end position="33"/>
    </location>
</feature>
<dbReference type="GO" id="GO:0005737">
    <property type="term" value="C:cytoplasm"/>
    <property type="evidence" value="ECO:0007669"/>
    <property type="project" value="UniProtKB-ARBA"/>
</dbReference>
<organism evidence="7 8">
    <name type="scientific">Menidia menidia</name>
    <name type="common">Atlantic silverside</name>
    <dbReference type="NCBI Taxonomy" id="238744"/>
    <lineage>
        <taxon>Eukaryota</taxon>
        <taxon>Metazoa</taxon>
        <taxon>Chordata</taxon>
        <taxon>Craniata</taxon>
        <taxon>Vertebrata</taxon>
        <taxon>Euteleostomi</taxon>
        <taxon>Actinopterygii</taxon>
        <taxon>Neopterygii</taxon>
        <taxon>Teleostei</taxon>
        <taxon>Neoteleostei</taxon>
        <taxon>Acanthomorphata</taxon>
        <taxon>Ovalentaria</taxon>
        <taxon>Atherinomorphae</taxon>
        <taxon>Atheriniformes</taxon>
        <taxon>Atherinopsidae</taxon>
        <taxon>Menidiinae</taxon>
        <taxon>Menidia</taxon>
    </lineage>
</organism>
<dbReference type="SMART" id="SM00589">
    <property type="entry name" value="PRY"/>
    <property type="match status" value="1"/>
</dbReference>
<dbReference type="Pfam" id="PF00622">
    <property type="entry name" value="SPRY"/>
    <property type="match status" value="1"/>
</dbReference>
<keyword evidence="1" id="KW-0479">Metal-binding</keyword>
<dbReference type="Proteomes" id="UP000677803">
    <property type="component" value="Unassembled WGS sequence"/>
</dbReference>
<dbReference type="CDD" id="cd19769">
    <property type="entry name" value="Bbox2_TRIM16-like"/>
    <property type="match status" value="1"/>
</dbReference>
<dbReference type="InterPro" id="IPR000315">
    <property type="entry name" value="Znf_B-box"/>
</dbReference>
<dbReference type="Gene3D" id="2.60.120.920">
    <property type="match status" value="1"/>
</dbReference>
<dbReference type="PROSITE" id="PS50188">
    <property type="entry name" value="B302_SPRY"/>
    <property type="match status" value="1"/>
</dbReference>
<dbReference type="SMART" id="SM00449">
    <property type="entry name" value="SPRY"/>
    <property type="match status" value="1"/>
</dbReference>
<gene>
    <name evidence="7" type="ORF">MMEN_LOCUS8868</name>
</gene>
<name>A0A8S4B116_9TELE</name>
<dbReference type="SMART" id="SM00336">
    <property type="entry name" value="BBOX"/>
    <property type="match status" value="2"/>
</dbReference>
<dbReference type="InterPro" id="IPR051051">
    <property type="entry name" value="E3_ubiq-ligase_TRIM/RNF"/>
</dbReference>
<dbReference type="InterPro" id="IPR013320">
    <property type="entry name" value="ConA-like_dom_sf"/>
</dbReference>
<dbReference type="InterPro" id="IPR001870">
    <property type="entry name" value="B30.2/SPRY"/>
</dbReference>
<keyword evidence="2" id="KW-0863">Zinc-finger</keyword>
<evidence type="ECO:0000256" key="2">
    <source>
        <dbReference type="ARBA" id="ARBA00022771"/>
    </source>
</evidence>
<protein>
    <submittedName>
        <fullName evidence="7">(Atlantic silverside) hypothetical protein</fullName>
    </submittedName>
</protein>
<dbReference type="SUPFAM" id="SSF49899">
    <property type="entry name" value="Concanavalin A-like lectins/glucanases"/>
    <property type="match status" value="1"/>
</dbReference>
<evidence type="ECO:0000256" key="5">
    <source>
        <dbReference type="SAM" id="MobiDB-lite"/>
    </source>
</evidence>
<dbReference type="PRINTS" id="PR01407">
    <property type="entry name" value="BUTYPHLNCDUF"/>
</dbReference>
<dbReference type="InterPro" id="IPR003879">
    <property type="entry name" value="Butyrophylin_SPRY"/>
</dbReference>
<dbReference type="Gene3D" id="4.10.830.40">
    <property type="match status" value="1"/>
</dbReference>
<sequence length="512" mass="58259">MDKRRRKDHSNMATLSSNSEENVKGNEESEAPAVQPSDMLLVQDVLCDSCLESPKKALKSCLTCQVSYCEDHLRPHLQKDKFQSHRLVDPLRDINFPNCELHQLPLKSFCLMDCSCLCLDCENQEHEGHMTASLGEACTQIKTELQKKHKEISQNVTSVEKTVEKLLSNSNLIKASVQDGCASIAQQFTRLQITVEEARKKVEELLDGEHKKTLRQVEGIKAHLEQRREELIKTLTQINTLSKSRSEVDFLQGYAELKKGMAEIYVPTVSINRMDYVKSYIQAVADVTQELCELIFSAYREKLNMICKGDSKSVMPEPQPASKPDPETREDFLKYFRSLTFDPDTTHHFLRIMEDNSKLTNTSPWQHSYPDHPSRFEYWRQAMAKESLYLGRHYMEAELSGEGAHVGVTYKSIDRKGEDSGSCITGNDFSWCVGRNSQGFSSWHAGVETALEATDITKIGLYIDFTHGSVSFYNLTGRMKLLHSYTAEFIEPLYVTVWLSKKDNVVALVSPK</sequence>
<evidence type="ECO:0000256" key="4">
    <source>
        <dbReference type="SAM" id="Coils"/>
    </source>
</evidence>
<dbReference type="Gene3D" id="3.30.160.60">
    <property type="entry name" value="Classic Zinc Finger"/>
    <property type="match status" value="1"/>
</dbReference>
<evidence type="ECO:0000256" key="1">
    <source>
        <dbReference type="ARBA" id="ARBA00022723"/>
    </source>
</evidence>
<dbReference type="Pfam" id="PF00643">
    <property type="entry name" value="zf-B_box"/>
    <property type="match status" value="1"/>
</dbReference>
<feature type="coiled-coil region" evidence="4">
    <location>
        <begin position="214"/>
        <end position="241"/>
    </location>
</feature>
<feature type="compositionally biased region" description="Polar residues" evidence="5">
    <location>
        <begin position="11"/>
        <end position="20"/>
    </location>
</feature>
<dbReference type="InterPro" id="IPR043136">
    <property type="entry name" value="B30.2/SPRY_sf"/>
</dbReference>
<dbReference type="PANTHER" id="PTHR25465:SF10">
    <property type="entry name" value="TRIPARTITE MOTIF-CONTAINING PROTEIN 16-RELATED"/>
    <property type="match status" value="1"/>
</dbReference>
<dbReference type="GO" id="GO:0008270">
    <property type="term" value="F:zinc ion binding"/>
    <property type="evidence" value="ECO:0007669"/>
    <property type="project" value="UniProtKB-KW"/>
</dbReference>
<dbReference type="SUPFAM" id="SSF57845">
    <property type="entry name" value="B-box zinc-binding domain"/>
    <property type="match status" value="1"/>
</dbReference>
<dbReference type="OrthoDB" id="6270329at2759"/>
<dbReference type="InterPro" id="IPR003877">
    <property type="entry name" value="SPRY_dom"/>
</dbReference>
<dbReference type="InterPro" id="IPR058030">
    <property type="entry name" value="TRIM8/14/16/25/29/45/65_CC"/>
</dbReference>
<dbReference type="Pfam" id="PF25600">
    <property type="entry name" value="TRIM_CC"/>
    <property type="match status" value="1"/>
</dbReference>
<feature type="domain" description="B30.2/SPRY" evidence="6">
    <location>
        <begin position="319"/>
        <end position="512"/>
    </location>
</feature>
<dbReference type="Pfam" id="PF13765">
    <property type="entry name" value="PRY"/>
    <property type="match status" value="1"/>
</dbReference>
<evidence type="ECO:0000313" key="8">
    <source>
        <dbReference type="Proteomes" id="UP000677803"/>
    </source>
</evidence>
<keyword evidence="4" id="KW-0175">Coiled coil</keyword>
<evidence type="ECO:0000259" key="6">
    <source>
        <dbReference type="PROSITE" id="PS50188"/>
    </source>
</evidence>
<reference evidence="7" key="1">
    <citation type="submission" date="2021-05" db="EMBL/GenBank/DDBJ databases">
        <authorList>
            <person name="Tigano A."/>
        </authorList>
    </citation>
    <scope>NUCLEOTIDE SEQUENCE</scope>
</reference>
<dbReference type="AlphaFoldDB" id="A0A8S4B116"/>
<proteinExistence type="predicted"/>
<evidence type="ECO:0000313" key="7">
    <source>
        <dbReference type="EMBL" id="CAG5897835.1"/>
    </source>
</evidence>
<keyword evidence="8" id="KW-1185">Reference proteome</keyword>
<dbReference type="EMBL" id="CAJRST010008890">
    <property type="protein sequence ID" value="CAG5897835.1"/>
    <property type="molecule type" value="Genomic_DNA"/>
</dbReference>